<feature type="region of interest" description="Disordered" evidence="1">
    <location>
        <begin position="29"/>
        <end position="65"/>
    </location>
</feature>
<reference evidence="2 3" key="1">
    <citation type="submission" date="2020-01" db="EMBL/GenBank/DDBJ databases">
        <title>Insect and environment-associated Actinomycetes.</title>
        <authorList>
            <person name="Currrie C."/>
            <person name="Chevrette M."/>
            <person name="Carlson C."/>
            <person name="Stubbendieck R."/>
            <person name="Wendt-Pienkowski E."/>
        </authorList>
    </citation>
    <scope>NUCLEOTIDE SEQUENCE [LARGE SCALE GENOMIC DNA]</scope>
    <source>
        <strain evidence="2 3">SID7754</strain>
    </source>
</reference>
<sequence>MPLSALEDLRREPEAAALPRDVLERRKRLLGPDNPAALSATNSHAAALATPTPTPSTPATTSPTS</sequence>
<evidence type="ECO:0000256" key="1">
    <source>
        <dbReference type="SAM" id="MobiDB-lite"/>
    </source>
</evidence>
<dbReference type="Gene3D" id="1.25.40.10">
    <property type="entry name" value="Tetratricopeptide repeat domain"/>
    <property type="match status" value="1"/>
</dbReference>
<dbReference type="InterPro" id="IPR011990">
    <property type="entry name" value="TPR-like_helical_dom_sf"/>
</dbReference>
<protein>
    <submittedName>
        <fullName evidence="2">Uncharacterized protein</fullName>
    </submittedName>
</protein>
<dbReference type="Proteomes" id="UP000470520">
    <property type="component" value="Unassembled WGS sequence"/>
</dbReference>
<gene>
    <name evidence="2" type="ORF">G3I21_26765</name>
</gene>
<organism evidence="2 3">
    <name type="scientific">Streptomyces bauhiniae</name>
    <dbReference type="NCBI Taxonomy" id="2340725"/>
    <lineage>
        <taxon>Bacteria</taxon>
        <taxon>Bacillati</taxon>
        <taxon>Actinomycetota</taxon>
        <taxon>Actinomycetes</taxon>
        <taxon>Kitasatosporales</taxon>
        <taxon>Streptomycetaceae</taxon>
        <taxon>Streptomyces</taxon>
    </lineage>
</organism>
<dbReference type="EMBL" id="JAAGMR010000305">
    <property type="protein sequence ID" value="NEB95239.1"/>
    <property type="molecule type" value="Genomic_DNA"/>
</dbReference>
<accession>A0A7K3QZA7</accession>
<evidence type="ECO:0000313" key="2">
    <source>
        <dbReference type="EMBL" id="NEB95239.1"/>
    </source>
</evidence>
<dbReference type="AlphaFoldDB" id="A0A7K3QZA7"/>
<comment type="caution">
    <text evidence="2">The sequence shown here is derived from an EMBL/GenBank/DDBJ whole genome shotgun (WGS) entry which is preliminary data.</text>
</comment>
<proteinExistence type="predicted"/>
<evidence type="ECO:0000313" key="3">
    <source>
        <dbReference type="Proteomes" id="UP000470520"/>
    </source>
</evidence>
<feature type="compositionally biased region" description="Low complexity" evidence="1">
    <location>
        <begin position="36"/>
        <end position="65"/>
    </location>
</feature>
<name>A0A7K3QZA7_9ACTN</name>